<sequence>YLFICQKWLADDMDDRVICREIPAMDNKALRLATARGSASGSSMDYGLEMKSK</sequence>
<dbReference type="EMBL" id="CAJOBR010033609">
    <property type="protein sequence ID" value="CAF5003870.1"/>
    <property type="molecule type" value="Genomic_DNA"/>
</dbReference>
<comment type="caution">
    <text evidence="1">The sequence shown here is derived from an EMBL/GenBank/DDBJ whole genome shotgun (WGS) entry which is preliminary data.</text>
</comment>
<dbReference type="Proteomes" id="UP000663848">
    <property type="component" value="Unassembled WGS sequence"/>
</dbReference>
<evidence type="ECO:0000313" key="2">
    <source>
        <dbReference type="Proteomes" id="UP000663848"/>
    </source>
</evidence>
<name>A0A822AHQ0_9BILA</name>
<accession>A0A822AHQ0</accession>
<proteinExistence type="predicted"/>
<gene>
    <name evidence="1" type="ORF">QYT958_LOCUS38418</name>
</gene>
<dbReference type="AlphaFoldDB" id="A0A822AHQ0"/>
<feature type="non-terminal residue" evidence="1">
    <location>
        <position position="1"/>
    </location>
</feature>
<evidence type="ECO:0008006" key="3">
    <source>
        <dbReference type="Google" id="ProtNLM"/>
    </source>
</evidence>
<organism evidence="1 2">
    <name type="scientific">Rotaria socialis</name>
    <dbReference type="NCBI Taxonomy" id="392032"/>
    <lineage>
        <taxon>Eukaryota</taxon>
        <taxon>Metazoa</taxon>
        <taxon>Spiralia</taxon>
        <taxon>Gnathifera</taxon>
        <taxon>Rotifera</taxon>
        <taxon>Eurotatoria</taxon>
        <taxon>Bdelloidea</taxon>
        <taxon>Philodinida</taxon>
        <taxon>Philodinidae</taxon>
        <taxon>Rotaria</taxon>
    </lineage>
</organism>
<reference evidence="1" key="1">
    <citation type="submission" date="2021-02" db="EMBL/GenBank/DDBJ databases">
        <authorList>
            <person name="Nowell W R."/>
        </authorList>
    </citation>
    <scope>NUCLEOTIDE SEQUENCE</scope>
</reference>
<protein>
    <recommendedName>
        <fullName evidence="3">PLAT domain-containing protein</fullName>
    </recommendedName>
</protein>
<evidence type="ECO:0000313" key="1">
    <source>
        <dbReference type="EMBL" id="CAF5003870.1"/>
    </source>
</evidence>